<proteinExistence type="predicted"/>
<dbReference type="Pfam" id="PF14025">
    <property type="entry name" value="DUF4241"/>
    <property type="match status" value="1"/>
</dbReference>
<protein>
    <submittedName>
        <fullName evidence="1">DUF4241 domain-containing protein</fullName>
    </submittedName>
</protein>
<dbReference type="AlphaFoldDB" id="A0A383S999"/>
<reference evidence="1 4" key="3">
    <citation type="submission" date="2018-10" db="EMBL/GenBank/DDBJ databases">
        <title>Propionibacterium australiense Genome Sequencing and Assembly.</title>
        <authorList>
            <person name="Bernier A.-M."/>
            <person name="Bernard K."/>
        </authorList>
    </citation>
    <scope>NUCLEOTIDE SEQUENCE [LARGE SCALE GENOMIC DNA]</scope>
    <source>
        <strain evidence="1 4">NML98A078</strain>
    </source>
</reference>
<keyword evidence="3" id="KW-1185">Reference proteome</keyword>
<dbReference type="InterPro" id="IPR025335">
    <property type="entry name" value="DUF4241"/>
</dbReference>
<dbReference type="EMBL" id="UNQJ01000030">
    <property type="protein sequence ID" value="SYZ34580.1"/>
    <property type="molecule type" value="Genomic_DNA"/>
</dbReference>
<reference evidence="3" key="1">
    <citation type="submission" date="2018-08" db="EMBL/GenBank/DDBJ databases">
        <authorList>
            <person name="Hornung B."/>
        </authorList>
    </citation>
    <scope>NUCLEOTIDE SEQUENCE [LARGE SCALE GENOMIC DNA]</scope>
</reference>
<evidence type="ECO:0000313" key="3">
    <source>
        <dbReference type="Proteomes" id="UP000263928"/>
    </source>
</evidence>
<evidence type="ECO:0000313" key="2">
    <source>
        <dbReference type="EMBL" id="SYZ34580.1"/>
    </source>
</evidence>
<evidence type="ECO:0000313" key="1">
    <source>
        <dbReference type="EMBL" id="RLP07565.1"/>
    </source>
</evidence>
<accession>A0A383S999</accession>
<evidence type="ECO:0000313" key="4">
    <source>
        <dbReference type="Proteomes" id="UP000279336"/>
    </source>
</evidence>
<reference evidence="2" key="2">
    <citation type="submission" date="2018-08" db="EMBL/GenBank/DDBJ databases">
        <authorList>
            <person name="Ferrada E.E."/>
            <person name="Latorre B.A."/>
        </authorList>
    </citation>
    <scope>NUCLEOTIDE SEQUENCE [LARGE SCALE GENOMIC DNA]</scope>
    <source>
        <strain evidence="2">Propionibacterium_australiense1</strain>
    </source>
</reference>
<organism evidence="2 3">
    <name type="scientific">Propionibacterium australiense</name>
    <dbReference type="NCBI Taxonomy" id="119981"/>
    <lineage>
        <taxon>Bacteria</taxon>
        <taxon>Bacillati</taxon>
        <taxon>Actinomycetota</taxon>
        <taxon>Actinomycetes</taxon>
        <taxon>Propionibacteriales</taxon>
        <taxon>Propionibacteriaceae</taxon>
        <taxon>Propionibacterium</taxon>
    </lineage>
</organism>
<dbReference type="Proteomes" id="UP000279336">
    <property type="component" value="Unassembled WGS sequence"/>
</dbReference>
<sequence>MPDLDFYALASGSVPKPFEDDFLYPAKTIGLAVTDLGMLRVPSGRLEACDPYDTLGDGPSIAIDPGDYPVRVTVADVSKAQDGSRLHEAYLSVILAGGEAASVEPARPVEGGEAIVAVEAGTVAFVDHEAIATAMPPNKLQWDDEIFQSSEPDSWFSLMEDPGHYREGSANIVMPLASNGENVVISNSGWGDGVYPVVLTRDADGVPLGLHIDLMVVGSQAASQ</sequence>
<dbReference type="Proteomes" id="UP000263928">
    <property type="component" value="Unassembled WGS sequence"/>
</dbReference>
<dbReference type="EMBL" id="RCIW01000018">
    <property type="protein sequence ID" value="RLP07565.1"/>
    <property type="molecule type" value="Genomic_DNA"/>
</dbReference>
<gene>
    <name evidence="1" type="ORF">D7U36_11195</name>
    <name evidence="2" type="ORF">PROPAUS_2598</name>
</gene>
<dbReference type="OrthoDB" id="9789980at2"/>
<dbReference type="RefSeq" id="WP_119162874.1">
    <property type="nucleotide sequence ID" value="NZ_LR134442.1"/>
</dbReference>
<name>A0A383S999_9ACTN</name>